<accession>A0ABS7CG80</accession>
<feature type="chain" id="PRO_5045642589" description="ABC transporter substrate-binding protein" evidence="2">
    <location>
        <begin position="29"/>
        <end position="67"/>
    </location>
</feature>
<comment type="caution">
    <text evidence="3">The sequence shown here is derived from an EMBL/GenBank/DDBJ whole genome shotgun (WGS) entry which is preliminary data.</text>
</comment>
<dbReference type="Proteomes" id="UP001519887">
    <property type="component" value="Unassembled WGS sequence"/>
</dbReference>
<evidence type="ECO:0008006" key="5">
    <source>
        <dbReference type="Google" id="ProtNLM"/>
    </source>
</evidence>
<feature type="signal peptide" evidence="2">
    <location>
        <begin position="1"/>
        <end position="28"/>
    </location>
</feature>
<name>A0ABS7CG80_9BACL</name>
<dbReference type="PROSITE" id="PS51257">
    <property type="entry name" value="PROKAR_LIPOPROTEIN"/>
    <property type="match status" value="1"/>
</dbReference>
<proteinExistence type="predicted"/>
<feature type="region of interest" description="Disordered" evidence="1">
    <location>
        <begin position="26"/>
        <end position="67"/>
    </location>
</feature>
<evidence type="ECO:0000313" key="4">
    <source>
        <dbReference type="Proteomes" id="UP001519887"/>
    </source>
</evidence>
<evidence type="ECO:0000256" key="2">
    <source>
        <dbReference type="SAM" id="SignalP"/>
    </source>
</evidence>
<keyword evidence="4" id="KW-1185">Reference proteome</keyword>
<feature type="non-terminal residue" evidence="3">
    <location>
        <position position="67"/>
    </location>
</feature>
<dbReference type="EMBL" id="JAHZIK010001920">
    <property type="protein sequence ID" value="MBW7459938.1"/>
    <property type="molecule type" value="Genomic_DNA"/>
</dbReference>
<gene>
    <name evidence="3" type="ORF">K0U00_38350</name>
</gene>
<keyword evidence="2" id="KW-0732">Signal</keyword>
<evidence type="ECO:0000313" key="3">
    <source>
        <dbReference type="EMBL" id="MBW7459938.1"/>
    </source>
</evidence>
<organism evidence="3 4">
    <name type="scientific">Paenibacillus sepulcri</name>
    <dbReference type="NCBI Taxonomy" id="359917"/>
    <lineage>
        <taxon>Bacteria</taxon>
        <taxon>Bacillati</taxon>
        <taxon>Bacillota</taxon>
        <taxon>Bacilli</taxon>
        <taxon>Bacillales</taxon>
        <taxon>Paenibacillaceae</taxon>
        <taxon>Paenibacillus</taxon>
    </lineage>
</organism>
<reference evidence="3 4" key="1">
    <citation type="submission" date="2021-07" db="EMBL/GenBank/DDBJ databases">
        <title>Paenibacillus radiodurans sp. nov., isolated from the southeastern edge of Tengger Desert.</title>
        <authorList>
            <person name="Zhang G."/>
        </authorList>
    </citation>
    <scope>NUCLEOTIDE SEQUENCE [LARGE SCALE GENOMIC DNA]</scope>
    <source>
        <strain evidence="3 4">CCM 7311</strain>
    </source>
</reference>
<sequence length="67" mass="6743">MRKRRSVMTIFAACISLMIILTTGCGTSGTTNNENPGNSKPAGTNAADEGGGSSAEAPAAKKVTLTL</sequence>
<feature type="compositionally biased region" description="Polar residues" evidence="1">
    <location>
        <begin position="32"/>
        <end position="42"/>
    </location>
</feature>
<evidence type="ECO:0000256" key="1">
    <source>
        <dbReference type="SAM" id="MobiDB-lite"/>
    </source>
</evidence>
<protein>
    <recommendedName>
        <fullName evidence="5">ABC transporter substrate-binding protein</fullName>
    </recommendedName>
</protein>